<dbReference type="RefSeq" id="XP_056557079.1">
    <property type="nucleotide sequence ID" value="XM_056698554.1"/>
</dbReference>
<dbReference type="CDD" id="cd00067">
    <property type="entry name" value="GAL4"/>
    <property type="match status" value="1"/>
</dbReference>
<evidence type="ECO:0008006" key="8">
    <source>
        <dbReference type="Google" id="ProtNLM"/>
    </source>
</evidence>
<name>A0A9W9SGJ6_9EURO</name>
<reference evidence="6" key="1">
    <citation type="submission" date="2022-11" db="EMBL/GenBank/DDBJ databases">
        <authorList>
            <person name="Petersen C."/>
        </authorList>
    </citation>
    <scope>NUCLEOTIDE SEQUENCE</scope>
    <source>
        <strain evidence="6">IBT 29864</strain>
    </source>
</reference>
<dbReference type="GO" id="GO:0003677">
    <property type="term" value="F:DNA binding"/>
    <property type="evidence" value="ECO:0007669"/>
    <property type="project" value="UniProtKB-KW"/>
</dbReference>
<keyword evidence="2" id="KW-0238">DNA-binding</keyword>
<accession>A0A9W9SGJ6</accession>
<evidence type="ECO:0000256" key="3">
    <source>
        <dbReference type="ARBA" id="ARBA00023163"/>
    </source>
</evidence>
<organism evidence="6 7">
    <name type="scientific">Penicillium cataractarum</name>
    <dbReference type="NCBI Taxonomy" id="2100454"/>
    <lineage>
        <taxon>Eukaryota</taxon>
        <taxon>Fungi</taxon>
        <taxon>Dikarya</taxon>
        <taxon>Ascomycota</taxon>
        <taxon>Pezizomycotina</taxon>
        <taxon>Eurotiomycetes</taxon>
        <taxon>Eurotiomycetidae</taxon>
        <taxon>Eurotiales</taxon>
        <taxon>Aspergillaceae</taxon>
        <taxon>Penicillium</taxon>
    </lineage>
</organism>
<dbReference type="GO" id="GO:0000981">
    <property type="term" value="F:DNA-binding transcription factor activity, RNA polymerase II-specific"/>
    <property type="evidence" value="ECO:0007669"/>
    <property type="project" value="InterPro"/>
</dbReference>
<dbReference type="GeneID" id="81437733"/>
<dbReference type="GO" id="GO:0008270">
    <property type="term" value="F:zinc ion binding"/>
    <property type="evidence" value="ECO:0007669"/>
    <property type="project" value="InterPro"/>
</dbReference>
<feature type="region of interest" description="Disordered" evidence="5">
    <location>
        <begin position="117"/>
        <end position="144"/>
    </location>
</feature>
<keyword evidence="4" id="KW-0539">Nucleus</keyword>
<protein>
    <recommendedName>
        <fullName evidence="8">Zn(2)-C6 fungal-type domain-containing protein</fullName>
    </recommendedName>
</protein>
<evidence type="ECO:0000256" key="2">
    <source>
        <dbReference type="ARBA" id="ARBA00023125"/>
    </source>
</evidence>
<evidence type="ECO:0000313" key="6">
    <source>
        <dbReference type="EMBL" id="KAJ5378216.1"/>
    </source>
</evidence>
<feature type="region of interest" description="Disordered" evidence="5">
    <location>
        <begin position="293"/>
        <end position="355"/>
    </location>
</feature>
<feature type="compositionally biased region" description="Basic and acidic residues" evidence="5">
    <location>
        <begin position="124"/>
        <end position="144"/>
    </location>
</feature>
<gene>
    <name evidence="6" type="ORF">N7496_005625</name>
</gene>
<dbReference type="SUPFAM" id="SSF57701">
    <property type="entry name" value="Zn2/Cys6 DNA-binding domain"/>
    <property type="match status" value="1"/>
</dbReference>
<evidence type="ECO:0000256" key="5">
    <source>
        <dbReference type="SAM" id="MobiDB-lite"/>
    </source>
</evidence>
<keyword evidence="3" id="KW-0804">Transcription</keyword>
<dbReference type="InterPro" id="IPR036864">
    <property type="entry name" value="Zn2-C6_fun-type_DNA-bd_sf"/>
</dbReference>
<dbReference type="Proteomes" id="UP001147782">
    <property type="component" value="Unassembled WGS sequence"/>
</dbReference>
<dbReference type="PANTHER" id="PTHR35392">
    <property type="entry name" value="ZN(II)2CYS6 TRANSCRIPTION FACTOR (EUROFUNG)-RELATED-RELATED"/>
    <property type="match status" value="1"/>
</dbReference>
<evidence type="ECO:0000313" key="7">
    <source>
        <dbReference type="Proteomes" id="UP001147782"/>
    </source>
</evidence>
<dbReference type="EMBL" id="JAPZBS010000004">
    <property type="protein sequence ID" value="KAJ5378216.1"/>
    <property type="molecule type" value="Genomic_DNA"/>
</dbReference>
<evidence type="ECO:0000256" key="4">
    <source>
        <dbReference type="ARBA" id="ARBA00023242"/>
    </source>
</evidence>
<evidence type="ECO:0000256" key="1">
    <source>
        <dbReference type="ARBA" id="ARBA00023015"/>
    </source>
</evidence>
<dbReference type="PANTHER" id="PTHR35392:SF1">
    <property type="entry name" value="ZN(II)2CYS6 TRANSCRIPTION FACTOR (EUROFUNG)"/>
    <property type="match status" value="1"/>
</dbReference>
<dbReference type="InterPro" id="IPR001138">
    <property type="entry name" value="Zn2Cys6_DnaBD"/>
</dbReference>
<sequence>MALIGCIHIAPHVTTYANLSIWASTWALMWLCLEAYLGGFRKPFGFFHSSLLLLSTSDSSNTDVSAGAMFRPIPVPINYSDSLTQSSRSQSSLYPPSRNLAGRRPIVAKTVETNVCKQSQTSKSETEERVGKLKGPLKPEQRKKDSEIRKLRACLRCKFLKMNCDKGEPCAGCQPLHARLWQVPFTRIDIKEIAYFMKDWKADYKRHIAMGFSLGNIKGFSDQERTLFTTHGYGQLLPIQKDIRRVEHIFPRDKSKRAFPSKRTISADASGELEHKKRKLYCLSIYQRRYKRPQAALPNSPNATDMQNRRSPKSMNLNGGQIPLDMAAALLSGPNNAPKMRSKSEWGSKCHPPLA</sequence>
<proteinExistence type="predicted"/>
<dbReference type="AlphaFoldDB" id="A0A9W9SGJ6"/>
<reference evidence="6" key="2">
    <citation type="journal article" date="2023" name="IMA Fungus">
        <title>Comparative genomic study of the Penicillium genus elucidates a diverse pangenome and 15 lateral gene transfer events.</title>
        <authorList>
            <person name="Petersen C."/>
            <person name="Sorensen T."/>
            <person name="Nielsen M.R."/>
            <person name="Sondergaard T.E."/>
            <person name="Sorensen J.L."/>
            <person name="Fitzpatrick D.A."/>
            <person name="Frisvad J.C."/>
            <person name="Nielsen K.L."/>
        </authorList>
    </citation>
    <scope>NUCLEOTIDE SEQUENCE</scope>
    <source>
        <strain evidence="6">IBT 29864</strain>
    </source>
</reference>
<comment type="caution">
    <text evidence="6">The sequence shown here is derived from an EMBL/GenBank/DDBJ whole genome shotgun (WGS) entry which is preliminary data.</text>
</comment>
<feature type="compositionally biased region" description="Polar residues" evidence="5">
    <location>
        <begin position="297"/>
        <end position="306"/>
    </location>
</feature>
<keyword evidence="7" id="KW-1185">Reference proteome</keyword>
<dbReference type="InterPro" id="IPR052973">
    <property type="entry name" value="Fungal_sec-metab_reg_TF"/>
</dbReference>
<dbReference type="OrthoDB" id="5420905at2759"/>
<keyword evidence="1" id="KW-0805">Transcription regulation</keyword>